<sequence length="318" mass="35153">MLLEVFRQTIDPDYLLLRRQRAWWNGTARAVSEHDTARLFGSLVEAFSYQGIADARASAYMDQHGRVTYDDVARGLDGCPACPKLATYWHYRGCGYAKLARSCGEPDLLADCPVPRHDLRNGRLNQMAYALFLFVRDVCEGDLVGWIDGRLAEAASDAGPRRAGAMREALLAPMSQIYGVSFKVLAMALAELLLVGDPGRELWVETGASMVAVDTLVHNWLHRTGIARELGTEHPYGRLCYEPGGCAEVLERCSEAIDARSLCSDGPAYFPRLVQHAVWRFCAEGGLSICNGNRINDRIGCMQLDCPLSMRCAHLPPT</sequence>
<proteinExistence type="predicted"/>
<comment type="caution">
    <text evidence="1">The sequence shown here is derived from an EMBL/GenBank/DDBJ whole genome shotgun (WGS) entry which is preliminary data.</text>
</comment>
<dbReference type="EMBL" id="QYBB01000054">
    <property type="protein sequence ID" value="RYC29392.1"/>
    <property type="molecule type" value="Genomic_DNA"/>
</dbReference>
<protein>
    <submittedName>
        <fullName evidence="1">Uncharacterized protein</fullName>
    </submittedName>
</protein>
<gene>
    <name evidence="1" type="ORF">D3273_24155</name>
</gene>
<reference evidence="1 2" key="2">
    <citation type="submission" date="2019-02" db="EMBL/GenBank/DDBJ databases">
        <title>'Lichenibacterium ramalinii' gen. nov. sp. nov., 'Lichenibacterium minor' gen. nov. sp. nov.</title>
        <authorList>
            <person name="Pankratov T."/>
        </authorList>
    </citation>
    <scope>NUCLEOTIDE SEQUENCE [LARGE SCALE GENOMIC DNA]</scope>
    <source>
        <strain evidence="1 2">RmlP026</strain>
    </source>
</reference>
<evidence type="ECO:0000313" key="1">
    <source>
        <dbReference type="EMBL" id="RYC29392.1"/>
    </source>
</evidence>
<evidence type="ECO:0000313" key="2">
    <source>
        <dbReference type="Proteomes" id="UP000290759"/>
    </source>
</evidence>
<reference evidence="1 2" key="1">
    <citation type="submission" date="2018-12" db="EMBL/GenBank/DDBJ databases">
        <authorList>
            <person name="Grouzdev D.S."/>
            <person name="Krutkina M.S."/>
        </authorList>
    </citation>
    <scope>NUCLEOTIDE SEQUENCE [LARGE SCALE GENOMIC DNA]</scope>
    <source>
        <strain evidence="1 2">RmlP026</strain>
    </source>
</reference>
<accession>A0A4Q2TZ84</accession>
<organism evidence="1 2">
    <name type="scientific">Lichenibacterium minor</name>
    <dbReference type="NCBI Taxonomy" id="2316528"/>
    <lineage>
        <taxon>Bacteria</taxon>
        <taxon>Pseudomonadati</taxon>
        <taxon>Pseudomonadota</taxon>
        <taxon>Alphaproteobacteria</taxon>
        <taxon>Hyphomicrobiales</taxon>
        <taxon>Lichenihabitantaceae</taxon>
        <taxon>Lichenibacterium</taxon>
    </lineage>
</organism>
<dbReference type="AlphaFoldDB" id="A0A4Q2TZ84"/>
<keyword evidence="2" id="KW-1185">Reference proteome</keyword>
<dbReference type="Proteomes" id="UP000290759">
    <property type="component" value="Unassembled WGS sequence"/>
</dbReference>
<name>A0A4Q2TZ84_9HYPH</name>